<dbReference type="AlphaFoldDB" id="A0A5M7BKW6"/>
<organism evidence="1 2">
    <name type="scientific">Saccharopolyspora hirsuta</name>
    <dbReference type="NCBI Taxonomy" id="1837"/>
    <lineage>
        <taxon>Bacteria</taxon>
        <taxon>Bacillati</taxon>
        <taxon>Actinomycetota</taxon>
        <taxon>Actinomycetes</taxon>
        <taxon>Pseudonocardiales</taxon>
        <taxon>Pseudonocardiaceae</taxon>
        <taxon>Saccharopolyspora</taxon>
    </lineage>
</organism>
<reference evidence="1 2" key="1">
    <citation type="submission" date="2019-09" db="EMBL/GenBank/DDBJ databases">
        <title>Draft genome sequence of the thermophilic Saccharopolyspora hirsuta VKM Ac-666T.</title>
        <authorList>
            <person name="Lobastova T.G."/>
            <person name="Fokina V."/>
            <person name="Bragin E.Y."/>
            <person name="Shtratnikova V.Y."/>
            <person name="Starodumova I.P."/>
            <person name="Tarlachkov S.V."/>
            <person name="Donova M.V."/>
        </authorList>
    </citation>
    <scope>NUCLEOTIDE SEQUENCE [LARGE SCALE GENOMIC DNA]</scope>
    <source>
        <strain evidence="1 2">VKM Ac-666</strain>
    </source>
</reference>
<dbReference type="RefSeq" id="WP_150069200.1">
    <property type="nucleotide sequence ID" value="NZ_VWPH01000012.1"/>
</dbReference>
<accession>A0A5M7BKW6</accession>
<gene>
    <name evidence="1" type="ORF">F1721_24910</name>
</gene>
<evidence type="ECO:0000313" key="1">
    <source>
        <dbReference type="EMBL" id="KAA5829560.1"/>
    </source>
</evidence>
<proteinExistence type="predicted"/>
<keyword evidence="2" id="KW-1185">Reference proteome</keyword>
<name>A0A5M7BKW6_SACHI</name>
<evidence type="ECO:0000313" key="2">
    <source>
        <dbReference type="Proteomes" id="UP000323946"/>
    </source>
</evidence>
<dbReference type="EMBL" id="VWPH01000012">
    <property type="protein sequence ID" value="KAA5829560.1"/>
    <property type="molecule type" value="Genomic_DNA"/>
</dbReference>
<protein>
    <submittedName>
        <fullName evidence="1">Uncharacterized protein</fullName>
    </submittedName>
</protein>
<comment type="caution">
    <text evidence="1">The sequence shown here is derived from an EMBL/GenBank/DDBJ whole genome shotgun (WGS) entry which is preliminary data.</text>
</comment>
<dbReference type="Proteomes" id="UP000323946">
    <property type="component" value="Unassembled WGS sequence"/>
</dbReference>
<sequence>MTTDIEVPTDAELAEAMNEARLGPVKKVRTYDKDGVVVVEVWLADSPIKARVLHRWVTEQIAPVAAVIGKYSSTDPVTRLTVRGTDANGLMFILVTPFRDATERRAVALLDEQISTASPARLVDRLARLEAGGPA</sequence>